<accession>A0A7D9DAS7</accession>
<comment type="caution">
    <text evidence="1">The sequence shown here is derived from an EMBL/GenBank/DDBJ whole genome shotgun (WGS) entry which is preliminary data.</text>
</comment>
<dbReference type="EMBL" id="CACRXK020000283">
    <property type="protein sequence ID" value="CAB3980354.1"/>
    <property type="molecule type" value="Genomic_DNA"/>
</dbReference>
<name>A0A7D9DAS7_PARCT</name>
<dbReference type="Proteomes" id="UP001152795">
    <property type="component" value="Unassembled WGS sequence"/>
</dbReference>
<evidence type="ECO:0000313" key="1">
    <source>
        <dbReference type="EMBL" id="CAB3980354.1"/>
    </source>
</evidence>
<sequence length="138" mass="15056">MDVAIISLSMQESCQANLFFATGNKDQERILDICCMVEQVGPTLCASLIGLHAFTGCDSTSSFDGKGKATFFHLVKENNRYVMALTQLGQSFNAKRELITPLEALVCQVYKSNTESVDKARYLLFCTGSKDGASLPPT</sequence>
<proteinExistence type="predicted"/>
<gene>
    <name evidence="1" type="ORF">PACLA_8A076629</name>
</gene>
<protein>
    <submittedName>
        <fullName evidence="1">Uncharacterized protein</fullName>
    </submittedName>
</protein>
<reference evidence="1" key="1">
    <citation type="submission" date="2020-04" db="EMBL/GenBank/DDBJ databases">
        <authorList>
            <person name="Alioto T."/>
            <person name="Alioto T."/>
            <person name="Gomez Garrido J."/>
        </authorList>
    </citation>
    <scope>NUCLEOTIDE SEQUENCE</scope>
    <source>
        <strain evidence="1">A484AB</strain>
    </source>
</reference>
<evidence type="ECO:0000313" key="2">
    <source>
        <dbReference type="Proteomes" id="UP001152795"/>
    </source>
</evidence>
<dbReference type="OrthoDB" id="6430887at2759"/>
<organism evidence="1 2">
    <name type="scientific">Paramuricea clavata</name>
    <name type="common">Red gorgonian</name>
    <name type="synonym">Violescent sea-whip</name>
    <dbReference type="NCBI Taxonomy" id="317549"/>
    <lineage>
        <taxon>Eukaryota</taxon>
        <taxon>Metazoa</taxon>
        <taxon>Cnidaria</taxon>
        <taxon>Anthozoa</taxon>
        <taxon>Octocorallia</taxon>
        <taxon>Malacalcyonacea</taxon>
        <taxon>Plexauridae</taxon>
        <taxon>Paramuricea</taxon>
    </lineage>
</organism>
<keyword evidence="2" id="KW-1185">Reference proteome</keyword>
<dbReference type="AlphaFoldDB" id="A0A7D9DAS7"/>